<keyword evidence="18" id="KW-0010">Activator</keyword>
<evidence type="ECO:0000256" key="6">
    <source>
        <dbReference type="ARBA" id="ARBA00022553"/>
    </source>
</evidence>
<evidence type="ECO:0000256" key="3">
    <source>
        <dbReference type="ARBA" id="ARBA00022454"/>
    </source>
</evidence>
<evidence type="ECO:0000256" key="23">
    <source>
        <dbReference type="ARBA" id="ARBA00023242"/>
    </source>
</evidence>
<dbReference type="GO" id="GO:0045944">
    <property type="term" value="P:positive regulation of transcription by RNA polymerase II"/>
    <property type="evidence" value="ECO:0007669"/>
    <property type="project" value="TreeGrafter"/>
</dbReference>
<evidence type="ECO:0000256" key="7">
    <source>
        <dbReference type="ARBA" id="ARBA00022723"/>
    </source>
</evidence>
<comment type="subcellular location">
    <subcellularLocation>
        <location evidence="2">Chromosome</location>
    </subcellularLocation>
    <subcellularLocation>
        <location evidence="1">Nucleus</location>
    </subcellularLocation>
</comment>
<evidence type="ECO:0000256" key="22">
    <source>
        <dbReference type="ARBA" id="ARBA00023204"/>
    </source>
</evidence>
<comment type="caution">
    <text evidence="30">The sequence shown here is derived from an EMBL/GenBank/DDBJ whole genome shotgun (WGS) entry which is preliminary data.</text>
</comment>
<dbReference type="InterPro" id="IPR036420">
    <property type="entry name" value="BRCT_dom_sf"/>
</dbReference>
<dbReference type="GO" id="GO:0070531">
    <property type="term" value="C:BRCA1-A complex"/>
    <property type="evidence" value="ECO:0007669"/>
    <property type="project" value="TreeGrafter"/>
</dbReference>
<dbReference type="InterPro" id="IPR013083">
    <property type="entry name" value="Znf_RING/FYVE/PHD"/>
</dbReference>
<keyword evidence="23" id="KW-0539">Nucleus</keyword>
<dbReference type="Proteomes" id="UP000600918">
    <property type="component" value="Unassembled WGS sequence"/>
</dbReference>
<keyword evidence="7" id="KW-0479">Metal-binding</keyword>
<dbReference type="Pfam" id="PF00097">
    <property type="entry name" value="zf-C3HC4"/>
    <property type="match status" value="1"/>
</dbReference>
<dbReference type="GO" id="GO:0031436">
    <property type="term" value="C:BRCA1-BARD1 complex"/>
    <property type="evidence" value="ECO:0007669"/>
    <property type="project" value="TreeGrafter"/>
</dbReference>
<feature type="region of interest" description="Disordered" evidence="27">
    <location>
        <begin position="1309"/>
        <end position="1328"/>
    </location>
</feature>
<evidence type="ECO:0000313" key="30">
    <source>
        <dbReference type="EMBL" id="KAF7412923.1"/>
    </source>
</evidence>
<feature type="region of interest" description="Disordered" evidence="27">
    <location>
        <begin position="833"/>
        <end position="868"/>
    </location>
</feature>
<dbReference type="PANTHER" id="PTHR13763:SF0">
    <property type="entry name" value="BREAST CANCER TYPE 1 SUSCEPTIBILITY PROTEIN"/>
    <property type="match status" value="1"/>
</dbReference>
<sequence length="1769" mass="201601">MSDNRNPSFDILSEAVKSIQKCLQCSICLDMLSAAVKTKCGHSFCRPCLKPVLSRRHPKCPLCNNVIQKRHIKKNLNIQKYINHFNHLVRAIRQDTNTDILSYTRFPQNTREACTTSNRQRRSRASATITRGNRRTIANTPVIVERNTPIPLEEQPSTSRQVVEGERSNVRREQKNNTKKTVSTNETKVRRLVVTEDTSGITTRQWRRKNVSSTNTNSRQENRVSNRGQNLPNAEQFENPSSRRTCSSSNTAQISNISTIPSSSTTSSSRLVQSGNNVKQKTSILTKSQGMVKAKEKTRKKIATPFLYEEMQNDLRQLKLQYQAIQARARSPLDIETFLQNPYDIATTSIDASSSTRELEPVNATNEPVNRIVKVGRKIQIKEVRRNSLNIDLPSTSSSTNMLDDLFVIKKLPRISSAISSTVSSTITQVVSLGQEKKNELIENVIVHRANDDQVFPSTSTHNLFIWNKQPTNKYEQKFPQNTIISLEEGTQIPLNLPRVQIDDITDMDNVNISTNDDTNRISQSNREILPRRLLMEKIDKSMNSTITNIRQCDQKTAPVRVNRCDILPKNTIILSPGMKQYKPIRISENIELTNQIMKPYESIFKRKSSTIVSTSNETSVSSSTSQLSVVRYNPTKEMNQKNTLSTDISPGVAINDRGIVSNVAEKLDMDKNESNIKGKERKNHKPIELTNTSDADMNETSIVPLHKYSRVSSESKGKIQFYKLGSIKKKMDTMENKETKNKDDDSEKKEKEEEEEEKEKEEEVEKEEEEEEEKEKEEKEKEMAMAMKESSNEIVEKNKNYPIKLPEEIQESSPNKPTQDSLNIPLNTSIVNEQNIKSDESPKKNVEDISEETNEPRDINTSEIRSEPTGVVRKITTGNDTQLNFLNWQSATPIKLKISHDLTLSKFRTGPKRADDLSVQTSDKINTPAIKRAREDKKIRESNSSSNNVDSNKSKPYNKMSQRKNLDNDIKSIRNDKKNIPIPPGRSNIIVNAKLKNKYHEVITISSDSDTNDDFIGIKANIKSNNKLGLESAKNMPKKRARIDIMNEIITIDSDSDFDNSLIKKRKTNSIKNENDEEVKTDKKEKCTILKDSTDINFIMEIINNWCNSLNMSQNFIGANELQKLKEKLMSNKPMTMTSQSIDWQKPNTSATATNECEKPEEWNNDIIDKERSIRTNEKKITWNENQNVKEIDRSNKVDNIRDTLKNFFSDKNIVSSTQELNTDQHEIPSSTISYAQINEVNLNANTSKENLQMDKEDNTMIKNFNSSNEKNKTAKNTTDDVQVHTTENDSIMNKQNAEDKQTTLIISEKEEHENDRGKDQSTEKQKDILSDCEQLTKYDSFLNITQDQLLLNALEEDLFSIIDLMTSEESTNTKPLSQEDELNSLSQRIKPSKSTNDLEEEMNLANKDAEKIPTDNKTVKKTQQSDKKSMDTVDLCEITKVGKCSTIPKAIPSSSRSFQVEKIVTTNKTNVSSSSEVPKFQISTNTNKNKVQVCHQKIFKTNQTAHNRDEGESSSLNENEKSLESQSNSNTETVRTRASTSRQNQLKDICLIWSNLTVNQVDSVKQLSSMLSIKWTKKFNPTVTHVIVGINNDNTVTKTLKFLQGMAYKKFVVGFNWVTDCLKEETIVNEEPYEVLNFCAPKTTPPRSRNRENFFNGFTFLCIEPFRSITVDQFEDLLKALGATIVQTMDDFITAKEKYKIILVQSGVHTDEIIASWYKEIKAIIISSNWVVECISQCKLIPCYTYLHKIVQKDTLSLTYPKQMIGS</sequence>
<evidence type="ECO:0000256" key="12">
    <source>
        <dbReference type="ARBA" id="ARBA00022833"/>
    </source>
</evidence>
<dbReference type="PROSITE" id="PS50089">
    <property type="entry name" value="ZF_RING_2"/>
    <property type="match status" value="1"/>
</dbReference>
<keyword evidence="22" id="KW-0234">DNA repair</keyword>
<protein>
    <recommendedName>
        <fullName evidence="25">RING-type E3 ubiquitin transferase BRCA1</fullName>
    </recommendedName>
</protein>
<dbReference type="InterPro" id="IPR031099">
    <property type="entry name" value="BRCA1-associated"/>
</dbReference>
<dbReference type="InterPro" id="IPR011364">
    <property type="entry name" value="BRCA1"/>
</dbReference>
<dbReference type="SUPFAM" id="SSF52113">
    <property type="entry name" value="BRCT domain"/>
    <property type="match status" value="2"/>
</dbReference>
<dbReference type="Gene3D" id="3.40.50.10190">
    <property type="entry name" value="BRCT domain"/>
    <property type="match status" value="2"/>
</dbReference>
<dbReference type="InterPro" id="IPR017907">
    <property type="entry name" value="Znf_RING_CS"/>
</dbReference>
<keyword evidence="11" id="KW-0276">Fatty acid metabolism</keyword>
<feature type="region of interest" description="Disordered" evidence="27">
    <location>
        <begin position="1502"/>
        <end position="1541"/>
    </location>
</feature>
<dbReference type="GO" id="GO:0008270">
    <property type="term" value="F:zinc ion binding"/>
    <property type="evidence" value="ECO:0007669"/>
    <property type="project" value="UniProtKB-KW"/>
</dbReference>
<evidence type="ECO:0000256" key="26">
    <source>
        <dbReference type="PROSITE-ProRule" id="PRU00175"/>
    </source>
</evidence>
<keyword evidence="12" id="KW-0862">Zinc</keyword>
<accession>A0A834NLV3</accession>
<evidence type="ECO:0000256" key="8">
    <source>
        <dbReference type="ARBA" id="ARBA00022737"/>
    </source>
</evidence>
<feature type="domain" description="BRCT" evidence="29">
    <location>
        <begin position="1652"/>
        <end position="1750"/>
    </location>
</feature>
<feature type="compositionally biased region" description="Polar residues" evidence="27">
    <location>
        <begin position="1285"/>
        <end position="1297"/>
    </location>
</feature>
<keyword evidence="13" id="KW-0832">Ubl conjugation</keyword>
<evidence type="ECO:0000256" key="10">
    <source>
        <dbReference type="ARBA" id="ARBA00022771"/>
    </source>
</evidence>
<feature type="compositionally biased region" description="Low complexity" evidence="27">
    <location>
        <begin position="943"/>
        <end position="952"/>
    </location>
</feature>
<evidence type="ECO:0000256" key="19">
    <source>
        <dbReference type="ARBA" id="ARBA00023160"/>
    </source>
</evidence>
<evidence type="ECO:0000259" key="29">
    <source>
        <dbReference type="PROSITE" id="PS50172"/>
    </source>
</evidence>
<evidence type="ECO:0000256" key="5">
    <source>
        <dbReference type="ARBA" id="ARBA00022516"/>
    </source>
</evidence>
<reference evidence="30" key="1">
    <citation type="journal article" date="2020" name="G3 (Bethesda)">
        <title>High-Quality Assemblies for Three Invasive Social Wasps from the &lt;i&gt;Vespula&lt;/i&gt; Genus.</title>
        <authorList>
            <person name="Harrop T.W.R."/>
            <person name="Guhlin J."/>
            <person name="McLaughlin G.M."/>
            <person name="Permina E."/>
            <person name="Stockwell P."/>
            <person name="Gilligan J."/>
            <person name="Le Lec M.F."/>
            <person name="Gruber M.A.M."/>
            <person name="Quinn O."/>
            <person name="Lovegrove M."/>
            <person name="Duncan E.J."/>
            <person name="Remnant E.J."/>
            <person name="Van Eeckhoven J."/>
            <person name="Graham B."/>
            <person name="Knapp R.A."/>
            <person name="Langford K.W."/>
            <person name="Kronenberg Z."/>
            <person name="Press M.O."/>
            <person name="Eacker S.M."/>
            <person name="Wilson-Rankin E.E."/>
            <person name="Purcell J."/>
            <person name="Lester P.J."/>
            <person name="Dearden P.K."/>
        </authorList>
    </citation>
    <scope>NUCLEOTIDE SEQUENCE</scope>
    <source>
        <strain evidence="30">Volc-1</strain>
    </source>
</reference>
<evidence type="ECO:0000256" key="13">
    <source>
        <dbReference type="ARBA" id="ARBA00022843"/>
    </source>
</evidence>
<feature type="domain" description="BRCT" evidence="29">
    <location>
        <begin position="1543"/>
        <end position="1637"/>
    </location>
</feature>
<feature type="domain" description="RING-type" evidence="28">
    <location>
        <begin position="25"/>
        <end position="64"/>
    </location>
</feature>
<dbReference type="Gene3D" id="3.30.40.10">
    <property type="entry name" value="Zinc/RING finger domain, C3HC4 (zinc finger)"/>
    <property type="match status" value="1"/>
</dbReference>
<feature type="compositionally biased region" description="Polar residues" evidence="27">
    <location>
        <begin position="1385"/>
        <end position="1397"/>
    </location>
</feature>
<keyword evidence="21" id="KW-0233">DNA recombination</keyword>
<dbReference type="PROSITE" id="PS00518">
    <property type="entry name" value="ZF_RING_1"/>
    <property type="match status" value="1"/>
</dbReference>
<feature type="compositionally biased region" description="Low complexity" evidence="27">
    <location>
        <begin position="254"/>
        <end position="269"/>
    </location>
</feature>
<feature type="compositionally biased region" description="Basic and acidic residues" evidence="27">
    <location>
        <begin position="734"/>
        <end position="752"/>
    </location>
</feature>
<evidence type="ECO:0000256" key="4">
    <source>
        <dbReference type="ARBA" id="ARBA00022499"/>
    </source>
</evidence>
<feature type="compositionally biased region" description="Polar residues" evidence="27">
    <location>
        <begin position="270"/>
        <end position="289"/>
    </location>
</feature>
<dbReference type="PANTHER" id="PTHR13763">
    <property type="entry name" value="BREAST CANCER TYPE 1 SUSCEPTIBILITY PROTEIN BRCA1"/>
    <property type="match status" value="1"/>
</dbReference>
<evidence type="ECO:0000256" key="18">
    <source>
        <dbReference type="ARBA" id="ARBA00023159"/>
    </source>
</evidence>
<evidence type="ECO:0000256" key="27">
    <source>
        <dbReference type="SAM" id="MobiDB-lite"/>
    </source>
</evidence>
<evidence type="ECO:0000256" key="16">
    <source>
        <dbReference type="ARBA" id="ARBA00023098"/>
    </source>
</evidence>
<evidence type="ECO:0000256" key="14">
    <source>
        <dbReference type="ARBA" id="ARBA00022990"/>
    </source>
</evidence>
<proteinExistence type="predicted"/>
<dbReference type="SUPFAM" id="SSF57850">
    <property type="entry name" value="RING/U-box"/>
    <property type="match status" value="1"/>
</dbReference>
<feature type="compositionally biased region" description="Basic and acidic residues" evidence="27">
    <location>
        <begin position="837"/>
        <end position="848"/>
    </location>
</feature>
<evidence type="ECO:0000256" key="21">
    <source>
        <dbReference type="ARBA" id="ARBA00023172"/>
    </source>
</evidence>
<keyword evidence="10 26" id="KW-0863">Zinc-finger</keyword>
<keyword evidence="5" id="KW-0444">Lipid biosynthesis</keyword>
<feature type="region of interest" description="Disordered" evidence="27">
    <location>
        <begin position="734"/>
        <end position="797"/>
    </location>
</feature>
<evidence type="ECO:0000259" key="28">
    <source>
        <dbReference type="PROSITE" id="PS50089"/>
    </source>
</evidence>
<dbReference type="PRINTS" id="PR00493">
    <property type="entry name" value="BRSTCANCERI"/>
</dbReference>
<keyword evidence="19" id="KW-0275">Fatty acid biosynthesis</keyword>
<evidence type="ECO:0000256" key="24">
    <source>
        <dbReference type="ARBA" id="ARBA00023306"/>
    </source>
</evidence>
<keyword evidence="20" id="KW-0804">Transcription</keyword>
<keyword evidence="16" id="KW-0443">Lipid metabolism</keyword>
<feature type="compositionally biased region" description="Basic and acidic residues" evidence="27">
    <location>
        <begin position="1271"/>
        <end position="1284"/>
    </location>
</feature>
<evidence type="ECO:0000256" key="25">
    <source>
        <dbReference type="ARBA" id="ARBA00031556"/>
    </source>
</evidence>
<evidence type="ECO:0000313" key="31">
    <source>
        <dbReference type="Proteomes" id="UP000600918"/>
    </source>
</evidence>
<dbReference type="InterPro" id="IPR001357">
    <property type="entry name" value="BRCT_dom"/>
</dbReference>
<keyword evidence="14" id="KW-0007">Acetylation</keyword>
<feature type="compositionally biased region" description="Basic and acidic residues" evidence="27">
    <location>
        <begin position="965"/>
        <end position="980"/>
    </location>
</feature>
<keyword evidence="24" id="KW-0131">Cell cycle</keyword>
<keyword evidence="4" id="KW-1017">Isopeptide bond</keyword>
<feature type="compositionally biased region" description="Basic and acidic residues" evidence="27">
    <location>
        <begin position="855"/>
        <end position="867"/>
    </location>
</feature>
<dbReference type="GO" id="GO:0000724">
    <property type="term" value="P:double-strand break repair via homologous recombination"/>
    <property type="evidence" value="ECO:0007669"/>
    <property type="project" value="TreeGrafter"/>
</dbReference>
<dbReference type="GO" id="GO:0005694">
    <property type="term" value="C:chromosome"/>
    <property type="evidence" value="ECO:0007669"/>
    <property type="project" value="UniProtKB-SubCell"/>
</dbReference>
<dbReference type="EMBL" id="JACSDY010000012">
    <property type="protein sequence ID" value="KAF7412923.1"/>
    <property type="molecule type" value="Genomic_DNA"/>
</dbReference>
<name>A0A834NLV3_VESPE</name>
<dbReference type="GO" id="GO:0003677">
    <property type="term" value="F:DNA binding"/>
    <property type="evidence" value="ECO:0007669"/>
    <property type="project" value="UniProtKB-KW"/>
</dbReference>
<keyword evidence="15" id="KW-0805">Transcription regulation</keyword>
<keyword evidence="31" id="KW-1185">Reference proteome</keyword>
<feature type="region of interest" description="Disordered" evidence="27">
    <location>
        <begin position="671"/>
        <end position="696"/>
    </location>
</feature>
<gene>
    <name evidence="30" type="ORF">H0235_012774</name>
</gene>
<evidence type="ECO:0000256" key="2">
    <source>
        <dbReference type="ARBA" id="ARBA00004286"/>
    </source>
</evidence>
<dbReference type="SMART" id="SM00292">
    <property type="entry name" value="BRCT"/>
    <property type="match status" value="2"/>
</dbReference>
<evidence type="ECO:0000256" key="15">
    <source>
        <dbReference type="ARBA" id="ARBA00023015"/>
    </source>
</evidence>
<dbReference type="GO" id="GO:0006633">
    <property type="term" value="P:fatty acid biosynthetic process"/>
    <property type="evidence" value="ECO:0007669"/>
    <property type="project" value="UniProtKB-KW"/>
</dbReference>
<evidence type="ECO:0000256" key="11">
    <source>
        <dbReference type="ARBA" id="ARBA00022832"/>
    </source>
</evidence>
<feature type="region of interest" description="Disordered" evidence="27">
    <location>
        <begin position="147"/>
        <end position="292"/>
    </location>
</feature>
<evidence type="ECO:0000256" key="1">
    <source>
        <dbReference type="ARBA" id="ARBA00004123"/>
    </source>
</evidence>
<feature type="region of interest" description="Disordered" evidence="27">
    <location>
        <begin position="913"/>
        <end position="982"/>
    </location>
</feature>
<dbReference type="GO" id="GO:0004842">
    <property type="term" value="F:ubiquitin-protein transferase activity"/>
    <property type="evidence" value="ECO:0007669"/>
    <property type="project" value="InterPro"/>
</dbReference>
<feature type="region of interest" description="Disordered" evidence="27">
    <location>
        <begin position="1264"/>
        <end position="1302"/>
    </location>
</feature>
<dbReference type="Pfam" id="PF16770">
    <property type="entry name" value="RTT107_BRCT_5"/>
    <property type="match status" value="1"/>
</dbReference>
<dbReference type="PROSITE" id="PS50172">
    <property type="entry name" value="BRCT"/>
    <property type="match status" value="2"/>
</dbReference>
<keyword evidence="8" id="KW-0677">Repeat</keyword>
<evidence type="ECO:0000256" key="9">
    <source>
        <dbReference type="ARBA" id="ARBA00022763"/>
    </source>
</evidence>
<evidence type="ECO:0000256" key="20">
    <source>
        <dbReference type="ARBA" id="ARBA00023163"/>
    </source>
</evidence>
<feature type="compositionally biased region" description="Basic and acidic residues" evidence="27">
    <location>
        <begin position="163"/>
        <end position="176"/>
    </location>
</feature>
<keyword evidence="3" id="KW-0158">Chromosome</keyword>
<dbReference type="SMART" id="SM00184">
    <property type="entry name" value="RING"/>
    <property type="match status" value="1"/>
</dbReference>
<keyword evidence="17" id="KW-0238">DNA-binding</keyword>
<evidence type="ECO:0000256" key="17">
    <source>
        <dbReference type="ARBA" id="ARBA00023125"/>
    </source>
</evidence>
<feature type="compositionally biased region" description="Polar residues" evidence="27">
    <location>
        <begin position="211"/>
        <end position="253"/>
    </location>
</feature>
<feature type="region of interest" description="Disordered" evidence="27">
    <location>
        <begin position="1371"/>
        <end position="1400"/>
    </location>
</feature>
<feature type="compositionally biased region" description="Acidic residues" evidence="27">
    <location>
        <begin position="753"/>
        <end position="776"/>
    </location>
</feature>
<dbReference type="InterPro" id="IPR018957">
    <property type="entry name" value="Znf_C3HC4_RING-type"/>
</dbReference>
<keyword evidence="6" id="KW-0597">Phosphoprotein</keyword>
<organism evidence="30 31">
    <name type="scientific">Vespula pensylvanica</name>
    <name type="common">Western yellow jacket</name>
    <name type="synonym">Wasp</name>
    <dbReference type="NCBI Taxonomy" id="30213"/>
    <lineage>
        <taxon>Eukaryota</taxon>
        <taxon>Metazoa</taxon>
        <taxon>Ecdysozoa</taxon>
        <taxon>Arthropoda</taxon>
        <taxon>Hexapoda</taxon>
        <taxon>Insecta</taxon>
        <taxon>Pterygota</taxon>
        <taxon>Neoptera</taxon>
        <taxon>Endopterygota</taxon>
        <taxon>Hymenoptera</taxon>
        <taxon>Apocrita</taxon>
        <taxon>Aculeata</taxon>
        <taxon>Vespoidea</taxon>
        <taxon>Vespidae</taxon>
        <taxon>Vespinae</taxon>
        <taxon>Vespula</taxon>
    </lineage>
</organism>
<feature type="compositionally biased region" description="Basic and acidic residues" evidence="27">
    <location>
        <begin position="933"/>
        <end position="942"/>
    </location>
</feature>
<keyword evidence="9" id="KW-0227">DNA damage</keyword>
<dbReference type="InterPro" id="IPR001841">
    <property type="entry name" value="Znf_RING"/>
</dbReference>